<dbReference type="Proteomes" id="UP000728647">
    <property type="component" value="Unassembled WGS sequence"/>
</dbReference>
<dbReference type="RefSeq" id="WP_174703145.1">
    <property type="nucleotide sequence ID" value="NZ_JABURA010000002.1"/>
</dbReference>
<sequence length="209" mass="23672">MANDTGGCKIDRVARERKLDDLDQRLLERRDAGASLRDLETYHNRQVLRAAVNESDMETLEGEVENLYRLLTDDDVSVGTRVEARSRLERNGIDPDAVTDDFVSYQTVRTHLNDCLDVDTERITRIDRTDAKNVVFKLLSRTESITVRTIDRLRSSGLLTIGDPEVTLSLRVACTECGEEYAFARLVDRGRCSCREDGRTAARDDETEA</sequence>
<accession>A0A8J8GS28</accession>
<proteinExistence type="predicted"/>
<reference evidence="1" key="1">
    <citation type="submission" date="2020-06" db="EMBL/GenBank/DDBJ databases">
        <title>Haloterrigena sp. nov., an extremely halophilic archaeon isolated from a saline sediment.</title>
        <authorList>
            <person name="Liu B.-B."/>
        </authorList>
    </citation>
    <scope>NUCLEOTIDE SEQUENCE</scope>
    <source>
        <strain evidence="1">SYSU A121-1</strain>
    </source>
</reference>
<dbReference type="OrthoDB" id="304916at2157"/>
<organism evidence="1 2">
    <name type="scientific">Haloterrigena gelatinilytica</name>
    <dbReference type="NCBI Taxonomy" id="2741724"/>
    <lineage>
        <taxon>Archaea</taxon>
        <taxon>Methanobacteriati</taxon>
        <taxon>Methanobacteriota</taxon>
        <taxon>Stenosarchaea group</taxon>
        <taxon>Halobacteria</taxon>
        <taxon>Halobacteriales</taxon>
        <taxon>Natrialbaceae</taxon>
        <taxon>Haloterrigena</taxon>
    </lineage>
</organism>
<evidence type="ECO:0000313" key="2">
    <source>
        <dbReference type="Proteomes" id="UP000728647"/>
    </source>
</evidence>
<dbReference type="InterPro" id="IPR048925">
    <property type="entry name" value="RdfA"/>
</dbReference>
<dbReference type="EMBL" id="JABURA010000002">
    <property type="protein sequence ID" value="NUB93487.1"/>
    <property type="molecule type" value="Genomic_DNA"/>
</dbReference>
<protein>
    <submittedName>
        <fullName evidence="1">Uncharacterized protein</fullName>
    </submittedName>
</protein>
<name>A0A8J8GS28_9EURY</name>
<comment type="caution">
    <text evidence="1">The sequence shown here is derived from an EMBL/GenBank/DDBJ whole genome shotgun (WGS) entry which is preliminary data.</text>
</comment>
<dbReference type="Pfam" id="PF21811">
    <property type="entry name" value="RdfA"/>
    <property type="match status" value="1"/>
</dbReference>
<evidence type="ECO:0000313" key="1">
    <source>
        <dbReference type="EMBL" id="NUB93487.1"/>
    </source>
</evidence>
<dbReference type="AlphaFoldDB" id="A0A8J8GS28"/>
<gene>
    <name evidence="1" type="ORF">HT576_21045</name>
</gene>